<dbReference type="EMBL" id="JBHMEI010000104">
    <property type="protein sequence ID" value="MFB9209688.1"/>
    <property type="molecule type" value="Genomic_DNA"/>
</dbReference>
<proteinExistence type="predicted"/>
<gene>
    <name evidence="1" type="ORF">ACFFV7_51490</name>
</gene>
<protein>
    <submittedName>
        <fullName evidence="1">Uncharacterized protein</fullName>
    </submittedName>
</protein>
<accession>A0ABV5J090</accession>
<reference evidence="1 2" key="1">
    <citation type="submission" date="2024-09" db="EMBL/GenBank/DDBJ databases">
        <authorList>
            <person name="Sun Q."/>
            <person name="Mori K."/>
        </authorList>
    </citation>
    <scope>NUCLEOTIDE SEQUENCE [LARGE SCALE GENOMIC DNA]</scope>
    <source>
        <strain evidence="1 2">CCM 3426</strain>
    </source>
</reference>
<dbReference type="RefSeq" id="WP_229824055.1">
    <property type="nucleotide sequence ID" value="NZ_BMRC01000006.1"/>
</dbReference>
<sequence>MKKGINYDIGFLNGPQLTRPVFDPDVVAREMRVIADDLHCTAVRVSGGDPGRLTVAAERAAAAGLEVWFAPFPVDATPEEALALYADCADRAEALRRTGAEVVLVIGCESSAFCHGFIPGATYGERLEAMMTADLAWWQSLAEIVPRFNAFLAEAAAVVRPRFGGRLTYASGPWELIDWTPFDIVGVDAYRAAYNAGGFAEELRAHFAHGKPVAATEFGTCAYKGAGERGGSAYVVPEGAVPDEGEQVRYLDELLDVFEAEGLDAAFWFTFAGYNRRGAADLGSYGVVRMLDETRWEPKEVFAALAARYSRR</sequence>
<dbReference type="InterPro" id="IPR017853">
    <property type="entry name" value="GH"/>
</dbReference>
<organism evidence="1 2">
    <name type="scientific">Nonomuraea spiralis</name>
    <dbReference type="NCBI Taxonomy" id="46182"/>
    <lineage>
        <taxon>Bacteria</taxon>
        <taxon>Bacillati</taxon>
        <taxon>Actinomycetota</taxon>
        <taxon>Actinomycetes</taxon>
        <taxon>Streptosporangiales</taxon>
        <taxon>Streptosporangiaceae</taxon>
        <taxon>Nonomuraea</taxon>
    </lineage>
</organism>
<keyword evidence="2" id="KW-1185">Reference proteome</keyword>
<dbReference type="Proteomes" id="UP001589647">
    <property type="component" value="Unassembled WGS sequence"/>
</dbReference>
<evidence type="ECO:0000313" key="1">
    <source>
        <dbReference type="EMBL" id="MFB9209688.1"/>
    </source>
</evidence>
<dbReference type="Gene3D" id="3.20.20.80">
    <property type="entry name" value="Glycosidases"/>
    <property type="match status" value="1"/>
</dbReference>
<evidence type="ECO:0000313" key="2">
    <source>
        <dbReference type="Proteomes" id="UP001589647"/>
    </source>
</evidence>
<comment type="caution">
    <text evidence="1">The sequence shown here is derived from an EMBL/GenBank/DDBJ whole genome shotgun (WGS) entry which is preliminary data.</text>
</comment>
<name>A0ABV5J090_9ACTN</name>
<dbReference type="SUPFAM" id="SSF51445">
    <property type="entry name" value="(Trans)glycosidases"/>
    <property type="match status" value="1"/>
</dbReference>